<protein>
    <submittedName>
        <fullName evidence="2">Glycosyltransferase</fullName>
        <ecNumber evidence="2">2.4.-.-</ecNumber>
    </submittedName>
</protein>
<dbReference type="InterPro" id="IPR029044">
    <property type="entry name" value="Nucleotide-diphossugar_trans"/>
</dbReference>
<name>A0ABV0D626_9GAMM</name>
<dbReference type="Gene3D" id="3.90.550.10">
    <property type="entry name" value="Spore Coat Polysaccharide Biosynthesis Protein SpsA, Chain A"/>
    <property type="match status" value="1"/>
</dbReference>
<organism evidence="2 3">
    <name type="scientific">Psychrobacter proteolyticus</name>
    <dbReference type="NCBI Taxonomy" id="147825"/>
    <lineage>
        <taxon>Bacteria</taxon>
        <taxon>Pseudomonadati</taxon>
        <taxon>Pseudomonadota</taxon>
        <taxon>Gammaproteobacteria</taxon>
        <taxon>Moraxellales</taxon>
        <taxon>Moraxellaceae</taxon>
        <taxon>Psychrobacter</taxon>
    </lineage>
</organism>
<dbReference type="SUPFAM" id="SSF53448">
    <property type="entry name" value="Nucleotide-diphospho-sugar transferases"/>
    <property type="match status" value="1"/>
</dbReference>
<keyword evidence="3" id="KW-1185">Reference proteome</keyword>
<dbReference type="CDD" id="cd00761">
    <property type="entry name" value="Glyco_tranf_GTA_type"/>
    <property type="match status" value="1"/>
</dbReference>
<dbReference type="PANTHER" id="PTHR22916:SF3">
    <property type="entry name" value="UDP-GLCNAC:BETAGAL BETA-1,3-N-ACETYLGLUCOSAMINYLTRANSFERASE-LIKE PROTEIN 1"/>
    <property type="match status" value="1"/>
</dbReference>
<dbReference type="EMBL" id="JBDLOB010000002">
    <property type="protein sequence ID" value="MEN8625338.1"/>
    <property type="molecule type" value="Genomic_DNA"/>
</dbReference>
<dbReference type="RefSeq" id="WP_347162653.1">
    <property type="nucleotide sequence ID" value="NZ_JBDLOB010000002.1"/>
</dbReference>
<accession>A0ABV0D626</accession>
<dbReference type="PANTHER" id="PTHR22916">
    <property type="entry name" value="GLYCOSYLTRANSFERASE"/>
    <property type="match status" value="1"/>
</dbReference>
<keyword evidence="2" id="KW-0808">Transferase</keyword>
<feature type="domain" description="Glycosyltransferase 2-like" evidence="1">
    <location>
        <begin position="7"/>
        <end position="136"/>
    </location>
</feature>
<evidence type="ECO:0000259" key="1">
    <source>
        <dbReference type="Pfam" id="PF00535"/>
    </source>
</evidence>
<dbReference type="Pfam" id="PF00535">
    <property type="entry name" value="Glycos_transf_2"/>
    <property type="match status" value="1"/>
</dbReference>
<keyword evidence="2" id="KW-0328">Glycosyltransferase</keyword>
<evidence type="ECO:0000313" key="2">
    <source>
        <dbReference type="EMBL" id="MEN8625338.1"/>
    </source>
</evidence>
<gene>
    <name evidence="2" type="ORF">ABFV72_04880</name>
</gene>
<reference evidence="2 3" key="1">
    <citation type="submission" date="2024-05" db="EMBL/GenBank/DDBJ databases">
        <title>Genome sequencing of Marine Estuary Bacteria, Pseudoalteromonas distincta strain FA, Psychrobacter proteolyticus strain EA, and Shewanella baltica strain CA.</title>
        <authorList>
            <person name="Dieffenbach S.A."/>
            <person name="Maclea K.S."/>
        </authorList>
    </citation>
    <scope>NUCLEOTIDE SEQUENCE [LARGE SCALE GENOMIC DNA]</scope>
    <source>
        <strain evidence="2 3">EA</strain>
    </source>
</reference>
<comment type="caution">
    <text evidence="2">The sequence shown here is derived from an EMBL/GenBank/DDBJ whole genome shotgun (WGS) entry which is preliminary data.</text>
</comment>
<dbReference type="Proteomes" id="UP001414441">
    <property type="component" value="Unassembled WGS sequence"/>
</dbReference>
<dbReference type="InterPro" id="IPR001173">
    <property type="entry name" value="Glyco_trans_2-like"/>
</dbReference>
<sequence length="436" mass="50835">MEKYDVSIIVPVYNREEIIKPCIESINSQTYDKSKWEVIFVDDASTDNSIDAIESLIDKNINYRILKRPVGSGNASAPRNEGIKASLGKYVFFLDSDDYVDSQLLENGIAMASKNDSDIVYVKMKAYGRSVPSRPFQNGLVNDASIQENHLVRALNPLKFIRLSLLNKSNILFIQSVDKGEDQIFVMNVLSKAKRVSILADKAYYTALSHEGEHLSQKPISMESFYQTIYLPLNYIYVMDDDKDYVNKQQLYNAWLIRSVERIRDFTRKVNLNNMKFRNMFELTSKYFNIHRELFSLSQIYENERLLTLLFLTGDFDEFHKLSNRSKSLDLIEKNTQERFKNIPTFNRSWIFKNKVVVVDFTIDDNKVAFDFEVNEKKKQMKVWMFSRNRAESLSSLKEQAVKIEGKKLLVFDGKIDQRKEAIDIINEKILQIKNL</sequence>
<dbReference type="GO" id="GO:0016757">
    <property type="term" value="F:glycosyltransferase activity"/>
    <property type="evidence" value="ECO:0007669"/>
    <property type="project" value="UniProtKB-KW"/>
</dbReference>
<dbReference type="EC" id="2.4.-.-" evidence="2"/>
<proteinExistence type="predicted"/>
<evidence type="ECO:0000313" key="3">
    <source>
        <dbReference type="Proteomes" id="UP001414441"/>
    </source>
</evidence>